<protein>
    <submittedName>
        <fullName evidence="1">Uncharacterized protein</fullName>
    </submittedName>
</protein>
<name>A0AAD6Q5H6_9ROSI</name>
<sequence length="31" mass="3296">MLSKRGVGPKLHIGCVTRERCGSQTAHGVCN</sequence>
<comment type="caution">
    <text evidence="1">The sequence shown here is derived from an EMBL/GenBank/DDBJ whole genome shotgun (WGS) entry which is preliminary data.</text>
</comment>
<dbReference type="AlphaFoldDB" id="A0AAD6Q5H6"/>
<evidence type="ECO:0000313" key="2">
    <source>
        <dbReference type="Proteomes" id="UP001164929"/>
    </source>
</evidence>
<proteinExistence type="predicted"/>
<reference evidence="1" key="1">
    <citation type="journal article" date="2023" name="Mol. Ecol. Resour.">
        <title>Chromosome-level genome assembly of a triploid poplar Populus alba 'Berolinensis'.</title>
        <authorList>
            <person name="Chen S."/>
            <person name="Yu Y."/>
            <person name="Wang X."/>
            <person name="Wang S."/>
            <person name="Zhang T."/>
            <person name="Zhou Y."/>
            <person name="He R."/>
            <person name="Meng N."/>
            <person name="Wang Y."/>
            <person name="Liu W."/>
            <person name="Liu Z."/>
            <person name="Liu J."/>
            <person name="Guo Q."/>
            <person name="Huang H."/>
            <person name="Sederoff R.R."/>
            <person name="Wang G."/>
            <person name="Qu G."/>
            <person name="Chen S."/>
        </authorList>
    </citation>
    <scope>NUCLEOTIDE SEQUENCE</scope>
    <source>
        <strain evidence="1">SC-2020</strain>
    </source>
</reference>
<gene>
    <name evidence="1" type="ORF">NC653_027810</name>
</gene>
<dbReference type="EMBL" id="JAQIZT010000011">
    <property type="protein sequence ID" value="KAJ6979776.1"/>
    <property type="molecule type" value="Genomic_DNA"/>
</dbReference>
<keyword evidence="2" id="KW-1185">Reference proteome</keyword>
<accession>A0AAD6Q5H6</accession>
<organism evidence="1 2">
    <name type="scientific">Populus alba x Populus x berolinensis</name>
    <dbReference type="NCBI Taxonomy" id="444605"/>
    <lineage>
        <taxon>Eukaryota</taxon>
        <taxon>Viridiplantae</taxon>
        <taxon>Streptophyta</taxon>
        <taxon>Embryophyta</taxon>
        <taxon>Tracheophyta</taxon>
        <taxon>Spermatophyta</taxon>
        <taxon>Magnoliopsida</taxon>
        <taxon>eudicotyledons</taxon>
        <taxon>Gunneridae</taxon>
        <taxon>Pentapetalae</taxon>
        <taxon>rosids</taxon>
        <taxon>fabids</taxon>
        <taxon>Malpighiales</taxon>
        <taxon>Salicaceae</taxon>
        <taxon>Saliceae</taxon>
        <taxon>Populus</taxon>
    </lineage>
</organism>
<dbReference type="Proteomes" id="UP001164929">
    <property type="component" value="Chromosome 11"/>
</dbReference>
<evidence type="ECO:0000313" key="1">
    <source>
        <dbReference type="EMBL" id="KAJ6979776.1"/>
    </source>
</evidence>